<dbReference type="InterPro" id="IPR050153">
    <property type="entry name" value="Metal_Ion_Import_ABC"/>
</dbReference>
<evidence type="ECO:0000313" key="7">
    <source>
        <dbReference type="Proteomes" id="UP000238415"/>
    </source>
</evidence>
<dbReference type="InterPro" id="IPR013283">
    <property type="entry name" value="RLI1"/>
</dbReference>
<dbReference type="EMBL" id="PVXM01000058">
    <property type="protein sequence ID" value="PRR68992.1"/>
    <property type="molecule type" value="Genomic_DNA"/>
</dbReference>
<accession>A0A2T0AK79</accession>
<dbReference type="InterPro" id="IPR003439">
    <property type="entry name" value="ABC_transporter-like_ATP-bd"/>
</dbReference>
<comment type="caution">
    <text evidence="6">The sequence shown here is derived from an EMBL/GenBank/DDBJ whole genome shotgun (WGS) entry which is preliminary data.</text>
</comment>
<evidence type="ECO:0000259" key="5">
    <source>
        <dbReference type="PROSITE" id="PS50893"/>
    </source>
</evidence>
<keyword evidence="2" id="KW-0813">Transport</keyword>
<reference evidence="6 7" key="1">
    <citation type="submission" date="2018-03" db="EMBL/GenBank/DDBJ databases">
        <title>Genome sequence of Moorella humiferrea DSM 23265.</title>
        <authorList>
            <person name="Poehlein A."/>
            <person name="Daniel R."/>
        </authorList>
    </citation>
    <scope>NUCLEOTIDE SEQUENCE [LARGE SCALE GENOMIC DNA]</scope>
    <source>
        <strain evidence="6 7">DSM 23265</strain>
    </source>
</reference>
<feature type="domain" description="ABC transporter" evidence="5">
    <location>
        <begin position="11"/>
        <end position="246"/>
    </location>
</feature>
<comment type="similarity">
    <text evidence="1">Belongs to the ABC transporter superfamily.</text>
</comment>
<dbReference type="InterPro" id="IPR017871">
    <property type="entry name" value="ABC_transporter-like_CS"/>
</dbReference>
<evidence type="ECO:0000256" key="2">
    <source>
        <dbReference type="ARBA" id="ARBA00022448"/>
    </source>
</evidence>
<dbReference type="InterPro" id="IPR003593">
    <property type="entry name" value="AAA+_ATPase"/>
</dbReference>
<dbReference type="PROSITE" id="PS00211">
    <property type="entry name" value="ABC_TRANSPORTER_1"/>
    <property type="match status" value="1"/>
</dbReference>
<proteinExistence type="inferred from homology"/>
<keyword evidence="3" id="KW-0547">Nucleotide-binding</keyword>
<dbReference type="PANTHER" id="PTHR42734">
    <property type="entry name" value="METAL TRANSPORT SYSTEM ATP-BINDING PROTEIN TM_0124-RELATED"/>
    <property type="match status" value="1"/>
</dbReference>
<dbReference type="PROSITE" id="PS50893">
    <property type="entry name" value="ABC_TRANSPORTER_2"/>
    <property type="match status" value="1"/>
</dbReference>
<dbReference type="GO" id="GO:0016887">
    <property type="term" value="F:ATP hydrolysis activity"/>
    <property type="evidence" value="ECO:0007669"/>
    <property type="project" value="InterPro"/>
</dbReference>
<dbReference type="FunFam" id="3.40.50.300:FF:000134">
    <property type="entry name" value="Iron-enterobactin ABC transporter ATP-binding protein"/>
    <property type="match status" value="1"/>
</dbReference>
<dbReference type="CDD" id="cd03235">
    <property type="entry name" value="ABC_Metallic_Cations"/>
    <property type="match status" value="1"/>
</dbReference>
<dbReference type="SUPFAM" id="SSF52540">
    <property type="entry name" value="P-loop containing nucleoside triphosphate hydrolases"/>
    <property type="match status" value="1"/>
</dbReference>
<dbReference type="AlphaFoldDB" id="A0A2T0AK79"/>
<evidence type="ECO:0000256" key="1">
    <source>
        <dbReference type="ARBA" id="ARBA00005417"/>
    </source>
</evidence>
<evidence type="ECO:0000256" key="4">
    <source>
        <dbReference type="ARBA" id="ARBA00022840"/>
    </source>
</evidence>
<dbReference type="SMART" id="SM00382">
    <property type="entry name" value="AAA"/>
    <property type="match status" value="1"/>
</dbReference>
<keyword evidence="6" id="KW-0378">Hydrolase</keyword>
<dbReference type="Pfam" id="PF00005">
    <property type="entry name" value="ABC_tran"/>
    <property type="match status" value="1"/>
</dbReference>
<dbReference type="PANTHER" id="PTHR42734:SF17">
    <property type="entry name" value="METAL TRANSPORT SYSTEM ATP-BINDING PROTEIN TM_0124-RELATED"/>
    <property type="match status" value="1"/>
</dbReference>
<keyword evidence="7" id="KW-1185">Reference proteome</keyword>
<sequence>MDRCLECGEVVRMNDVTFAYNGIPVLEGVNLKVNCGDFLALIGRNGAAKSTLLKIMVGLLRPKSGEVRLFGRDIRNFRDWGLIGYISQNAGDINASFPATVAEVVASGYYGGLKGFLDRRARKNIIDEAMELVGIRDLAGRLIGELSGGQRQKVFLARALAKKPAALFLDEPTTGIDAAAREEFYRLLAHLNRERGMTIVIVTHDIGAAFTRAQKIGCVRDRHVYIHEQINEVDQNHIADVLGYRIGDDYVDL</sequence>
<name>A0A2T0AK79_9FIRM</name>
<organism evidence="6 7">
    <name type="scientific">Neomoorella humiferrea</name>
    <dbReference type="NCBI Taxonomy" id="676965"/>
    <lineage>
        <taxon>Bacteria</taxon>
        <taxon>Bacillati</taxon>
        <taxon>Bacillota</taxon>
        <taxon>Clostridia</taxon>
        <taxon>Neomoorellales</taxon>
        <taxon>Neomoorellaceae</taxon>
        <taxon>Neomoorella</taxon>
    </lineage>
</organism>
<dbReference type="OrthoDB" id="9799337at2"/>
<dbReference type="InterPro" id="IPR027417">
    <property type="entry name" value="P-loop_NTPase"/>
</dbReference>
<gene>
    <name evidence="6" type="primary">znuC</name>
    <name evidence="6" type="ORF">MOHU_25210</name>
</gene>
<evidence type="ECO:0000313" key="6">
    <source>
        <dbReference type="EMBL" id="PRR68992.1"/>
    </source>
</evidence>
<protein>
    <submittedName>
        <fullName evidence="6">High-affinity zinc uptake system ATP-binding protein ZnuC</fullName>
        <ecNumber evidence="6">3.6.3.-</ecNumber>
    </submittedName>
</protein>
<dbReference type="PRINTS" id="PR01868">
    <property type="entry name" value="ABCEFAMILY"/>
</dbReference>
<dbReference type="GO" id="GO:0005524">
    <property type="term" value="F:ATP binding"/>
    <property type="evidence" value="ECO:0007669"/>
    <property type="project" value="UniProtKB-KW"/>
</dbReference>
<dbReference type="RefSeq" id="WP_106006438.1">
    <property type="nucleotide sequence ID" value="NZ_CP136419.1"/>
</dbReference>
<evidence type="ECO:0000256" key="3">
    <source>
        <dbReference type="ARBA" id="ARBA00022741"/>
    </source>
</evidence>
<dbReference type="Gene3D" id="3.40.50.300">
    <property type="entry name" value="P-loop containing nucleotide triphosphate hydrolases"/>
    <property type="match status" value="1"/>
</dbReference>
<dbReference type="EC" id="3.6.3.-" evidence="6"/>
<keyword evidence="4 6" id="KW-0067">ATP-binding</keyword>
<dbReference type="Proteomes" id="UP000238415">
    <property type="component" value="Unassembled WGS sequence"/>
</dbReference>